<proteinExistence type="predicted"/>
<reference evidence="1 2" key="1">
    <citation type="submission" date="2018-07" db="EMBL/GenBank/DDBJ databases">
        <title>Whole genome sequence of Mycobacterium uberis.</title>
        <authorList>
            <person name="Benjak A."/>
        </authorList>
    </citation>
    <scope>NUCLEOTIDE SEQUENCE [LARGE SCALE GENOMIC DNA]</scope>
    <source>
        <strain evidence="1 2">Jura</strain>
    </source>
</reference>
<dbReference type="RefSeq" id="WP_116541040.1">
    <property type="nucleotide sequence ID" value="NZ_QAYL01000036.1"/>
</dbReference>
<gene>
    <name evidence="1" type="ORF">MUBE_14320</name>
</gene>
<dbReference type="EMBL" id="QAYL01000036">
    <property type="protein sequence ID" value="RFD24070.1"/>
    <property type="molecule type" value="Genomic_DNA"/>
</dbReference>
<sequence length="73" mass="8448">MLVNVCVDNFVPSADVEDFTVRLPHVSRNIVDDVGHLVTVEYPNHIYRVVHRLHLPVELLPTECRREPVASYR</sequence>
<keyword evidence="2" id="KW-1185">Reference proteome</keyword>
<comment type="caution">
    <text evidence="1">The sequence shown here is derived from an EMBL/GenBank/DDBJ whole genome shotgun (WGS) entry which is preliminary data.</text>
</comment>
<dbReference type="OrthoDB" id="5495375at2"/>
<dbReference type="Proteomes" id="UP000258522">
    <property type="component" value="Unassembled WGS sequence"/>
</dbReference>
<protein>
    <submittedName>
        <fullName evidence="1">Uncharacterized protein</fullName>
    </submittedName>
</protein>
<accession>A0A3E1HCD0</accession>
<evidence type="ECO:0000313" key="2">
    <source>
        <dbReference type="Proteomes" id="UP000258522"/>
    </source>
</evidence>
<name>A0A3E1HCD0_9MYCO</name>
<organism evidence="1 2">
    <name type="scientific">Mycobacterium uberis</name>
    <dbReference type="NCBI Taxonomy" id="2162698"/>
    <lineage>
        <taxon>Bacteria</taxon>
        <taxon>Bacillati</taxon>
        <taxon>Actinomycetota</taxon>
        <taxon>Actinomycetes</taxon>
        <taxon>Mycobacteriales</taxon>
        <taxon>Mycobacteriaceae</taxon>
        <taxon>Mycobacterium</taxon>
    </lineage>
</organism>
<evidence type="ECO:0000313" key="1">
    <source>
        <dbReference type="EMBL" id="RFD24070.1"/>
    </source>
</evidence>
<dbReference type="AlphaFoldDB" id="A0A3E1HCD0"/>